<keyword evidence="6" id="KW-1185">Reference proteome</keyword>
<evidence type="ECO:0000313" key="6">
    <source>
        <dbReference type="Proteomes" id="UP001385951"/>
    </source>
</evidence>
<proteinExistence type="inferred from homology"/>
<dbReference type="AlphaFoldDB" id="A0AAW0FQ56"/>
<reference evidence="5 6" key="1">
    <citation type="submission" date="2022-09" db="EMBL/GenBank/DDBJ databases">
        <authorList>
            <person name="Palmer J.M."/>
        </authorList>
    </citation>
    <scope>NUCLEOTIDE SEQUENCE [LARGE SCALE GENOMIC DNA]</scope>
    <source>
        <strain evidence="5 6">DSM 7382</strain>
    </source>
</reference>
<dbReference type="Gene3D" id="3.20.20.80">
    <property type="entry name" value="Glycosidases"/>
    <property type="match status" value="1"/>
</dbReference>
<evidence type="ECO:0000256" key="2">
    <source>
        <dbReference type="ARBA" id="ARBA00022801"/>
    </source>
</evidence>
<evidence type="ECO:0000256" key="1">
    <source>
        <dbReference type="ARBA" id="ARBA00005641"/>
    </source>
</evidence>
<evidence type="ECO:0000259" key="4">
    <source>
        <dbReference type="Pfam" id="PF18564"/>
    </source>
</evidence>
<keyword evidence="3" id="KW-0326">Glycosidase</keyword>
<dbReference type="PANTHER" id="PTHR31308">
    <property type="match status" value="1"/>
</dbReference>
<dbReference type="GO" id="GO:1904462">
    <property type="term" value="P:ergosteryl 3-beta-D-glucoside catabolic process"/>
    <property type="evidence" value="ECO:0007669"/>
    <property type="project" value="TreeGrafter"/>
</dbReference>
<protein>
    <recommendedName>
        <fullName evidence="4">Glycoside hydrolase family 5 C-terminal domain-containing protein</fullName>
    </recommendedName>
</protein>
<dbReference type="InterPro" id="IPR052066">
    <property type="entry name" value="Glycosphingolipid_Hydrolases"/>
</dbReference>
<dbReference type="PANTHER" id="PTHR31308:SF5">
    <property type="entry name" value="ERGOSTERYL-BETA-GLUCOSIDASE"/>
    <property type="match status" value="1"/>
</dbReference>
<dbReference type="Pfam" id="PF18564">
    <property type="entry name" value="Glyco_hydro_5_C"/>
    <property type="match status" value="1"/>
</dbReference>
<sequence>MPSKQTSTVTLNPDGRKVWNPAGPSNGKCIWEMHGVWGWDERKKEGIVLRENYFKRHPMSGKDVDWYNDFYFPFLSRWADRVRGVAGEQKMVFVEAIPNEFCPSSWTPDHQPKNLVYAPHWYDLNALFTKAYGDFTANVQGLSRGMFPLKAFYWGHVGARNNFSLQLKNMTEAAYRSLGEKPVLIGECGIPVDLNKGEAFESDDWTWQNKMMDAMITALERSLLNFTLWNYNPANSDIHGDSWNGENFSFFAQRRALPSSLLSLDQTSPTLDNGGRLLRSIVRPYAAKVAGVPLKWEYELNTGDCEFEWVVPYPNEAKAAQNSKAKGSPTVSEPPLISNSLLASNTTEIFFPLYLSQGRTISVTLADSSASSKFTQNMCPNFKHYVSASWICHLDSDIMSRLDWNLA</sequence>
<gene>
    <name evidence="5" type="ORF">QCA50_016589</name>
</gene>
<keyword evidence="2" id="KW-0378">Hydrolase</keyword>
<dbReference type="Proteomes" id="UP001385951">
    <property type="component" value="Unassembled WGS sequence"/>
</dbReference>
<dbReference type="InterPro" id="IPR017853">
    <property type="entry name" value="GH"/>
</dbReference>
<dbReference type="SUPFAM" id="SSF51445">
    <property type="entry name" value="(Trans)glycosidases"/>
    <property type="match status" value="1"/>
</dbReference>
<dbReference type="InterPro" id="IPR041036">
    <property type="entry name" value="GH5_C"/>
</dbReference>
<dbReference type="EMBL" id="JASBNA010000050">
    <property type="protein sequence ID" value="KAK7680349.1"/>
    <property type="molecule type" value="Genomic_DNA"/>
</dbReference>
<dbReference type="InterPro" id="IPR013780">
    <property type="entry name" value="Glyco_hydro_b"/>
</dbReference>
<evidence type="ECO:0000313" key="5">
    <source>
        <dbReference type="EMBL" id="KAK7680349.1"/>
    </source>
</evidence>
<comment type="caution">
    <text evidence="5">The sequence shown here is derived from an EMBL/GenBank/DDBJ whole genome shotgun (WGS) entry which is preliminary data.</text>
</comment>
<comment type="similarity">
    <text evidence="1">Belongs to the glycosyl hydrolase 5 (cellulase A) family.</text>
</comment>
<name>A0AAW0FQ56_9APHY</name>
<dbReference type="GO" id="GO:0050295">
    <property type="term" value="F:steryl-beta-glucosidase activity"/>
    <property type="evidence" value="ECO:0007669"/>
    <property type="project" value="TreeGrafter"/>
</dbReference>
<dbReference type="Gene3D" id="2.60.40.1180">
    <property type="entry name" value="Golgi alpha-mannosidase II"/>
    <property type="match status" value="1"/>
</dbReference>
<organism evidence="5 6">
    <name type="scientific">Cerrena zonata</name>
    <dbReference type="NCBI Taxonomy" id="2478898"/>
    <lineage>
        <taxon>Eukaryota</taxon>
        <taxon>Fungi</taxon>
        <taxon>Dikarya</taxon>
        <taxon>Basidiomycota</taxon>
        <taxon>Agaricomycotina</taxon>
        <taxon>Agaricomycetes</taxon>
        <taxon>Polyporales</taxon>
        <taxon>Cerrenaceae</taxon>
        <taxon>Cerrena</taxon>
    </lineage>
</organism>
<evidence type="ECO:0000256" key="3">
    <source>
        <dbReference type="ARBA" id="ARBA00023295"/>
    </source>
</evidence>
<accession>A0AAW0FQ56</accession>
<feature type="domain" description="Glycoside hydrolase family 5 C-terminal" evidence="4">
    <location>
        <begin position="283"/>
        <end position="367"/>
    </location>
</feature>